<reference evidence="1" key="1">
    <citation type="journal article" date="2018" name="Nat. Plants">
        <title>Whole-genome landscape of Medicago truncatula symbiotic genes.</title>
        <authorList>
            <person name="Pecrix Y."/>
            <person name="Gamas P."/>
            <person name="Carrere S."/>
        </authorList>
    </citation>
    <scope>NUCLEOTIDE SEQUENCE</scope>
    <source>
        <tissue evidence="1">Leaves</tissue>
    </source>
</reference>
<accession>A0A396I8G7</accession>
<evidence type="ECO:0000313" key="1">
    <source>
        <dbReference type="EMBL" id="RHN61098.1"/>
    </source>
</evidence>
<dbReference type="EMBL" id="PSQE01000004">
    <property type="protein sequence ID" value="RHN61098.1"/>
    <property type="molecule type" value="Genomic_DNA"/>
</dbReference>
<dbReference type="AlphaFoldDB" id="A0A396I8G7"/>
<dbReference type="Gramene" id="rna23523">
    <property type="protein sequence ID" value="RHN61098.1"/>
    <property type="gene ID" value="gene23523"/>
</dbReference>
<sequence>MEVAAGAFPARWPAGFRRRRHRVGIFYYYFFSKFLYQKLRFLLLYTNPALVLARKVRFGLDLHFSLKIFSHFF</sequence>
<protein>
    <submittedName>
        <fullName evidence="1">Uncharacterized protein</fullName>
    </submittedName>
</protein>
<organism evidence="1">
    <name type="scientific">Medicago truncatula</name>
    <name type="common">Barrel medic</name>
    <name type="synonym">Medicago tribuloides</name>
    <dbReference type="NCBI Taxonomy" id="3880"/>
    <lineage>
        <taxon>Eukaryota</taxon>
        <taxon>Viridiplantae</taxon>
        <taxon>Streptophyta</taxon>
        <taxon>Embryophyta</taxon>
        <taxon>Tracheophyta</taxon>
        <taxon>Spermatophyta</taxon>
        <taxon>Magnoliopsida</taxon>
        <taxon>eudicotyledons</taxon>
        <taxon>Gunneridae</taxon>
        <taxon>Pentapetalae</taxon>
        <taxon>rosids</taxon>
        <taxon>fabids</taxon>
        <taxon>Fabales</taxon>
        <taxon>Fabaceae</taxon>
        <taxon>Papilionoideae</taxon>
        <taxon>50 kb inversion clade</taxon>
        <taxon>NPAAA clade</taxon>
        <taxon>Hologalegina</taxon>
        <taxon>IRL clade</taxon>
        <taxon>Trifolieae</taxon>
        <taxon>Medicago</taxon>
    </lineage>
</organism>
<comment type="caution">
    <text evidence="1">The sequence shown here is derived from an EMBL/GenBank/DDBJ whole genome shotgun (WGS) entry which is preliminary data.</text>
</comment>
<proteinExistence type="predicted"/>
<dbReference type="Proteomes" id="UP000265566">
    <property type="component" value="Chromosome 4"/>
</dbReference>
<name>A0A396I8G7_MEDTR</name>
<gene>
    <name evidence="1" type="ORF">MtrunA17_Chr4g0032971</name>
</gene>